<keyword evidence="1" id="KW-0472">Membrane</keyword>
<gene>
    <name evidence="2" type="ORF">HNQ77_004118</name>
</gene>
<name>A0A841JXS3_9BACT</name>
<evidence type="ECO:0000256" key="1">
    <source>
        <dbReference type="SAM" id="Phobius"/>
    </source>
</evidence>
<sequence length="297" mass="32250">MFSHVVFWPWFTGIVFFFAGLFLVRRDVAAASGLDRLVVLGRVFTAASLALFAAEHITIAQFIVQGVPPWMPGRLFWVYFVSAALLATALSLLLMRYAGLSSALMAIMLFLFVLMLHIPRVCANPRDRFSWAVAIRDSAFGTGFLAFACTLPPASRIRRAQIVIAIARVFFASAILFFAVEHFLHPQFAPGVPLQKLTPMWVPWPTAWGYLVGGILIVAGAAMLTNRFARPAATGVGLVMALLTAFLYLPILAHIGPSSDIMEALNYIADTLLFSGTALLLAAALTRTPSPATTSDS</sequence>
<evidence type="ECO:0000313" key="3">
    <source>
        <dbReference type="Proteomes" id="UP000538666"/>
    </source>
</evidence>
<accession>A0A841JXS3</accession>
<feature type="transmembrane region" description="Helical" evidence="1">
    <location>
        <begin position="102"/>
        <end position="119"/>
    </location>
</feature>
<feature type="transmembrane region" description="Helical" evidence="1">
    <location>
        <begin position="236"/>
        <end position="255"/>
    </location>
</feature>
<organism evidence="2 3">
    <name type="scientific">Silvibacterium bohemicum</name>
    <dbReference type="NCBI Taxonomy" id="1577686"/>
    <lineage>
        <taxon>Bacteria</taxon>
        <taxon>Pseudomonadati</taxon>
        <taxon>Acidobacteriota</taxon>
        <taxon>Terriglobia</taxon>
        <taxon>Terriglobales</taxon>
        <taxon>Acidobacteriaceae</taxon>
        <taxon>Silvibacterium</taxon>
    </lineage>
</organism>
<protein>
    <submittedName>
        <fullName evidence="2">Putative membrane protein</fullName>
    </submittedName>
</protein>
<feature type="transmembrane region" description="Helical" evidence="1">
    <location>
        <begin position="131"/>
        <end position="151"/>
    </location>
</feature>
<keyword evidence="1" id="KW-1133">Transmembrane helix</keyword>
<dbReference type="Proteomes" id="UP000538666">
    <property type="component" value="Unassembled WGS sequence"/>
</dbReference>
<evidence type="ECO:0000313" key="2">
    <source>
        <dbReference type="EMBL" id="MBB6146146.1"/>
    </source>
</evidence>
<feature type="transmembrane region" description="Helical" evidence="1">
    <location>
        <begin position="267"/>
        <end position="285"/>
    </location>
</feature>
<feature type="transmembrane region" description="Helical" evidence="1">
    <location>
        <begin position="76"/>
        <end position="95"/>
    </location>
</feature>
<dbReference type="EMBL" id="JACHEK010000009">
    <property type="protein sequence ID" value="MBB6146146.1"/>
    <property type="molecule type" value="Genomic_DNA"/>
</dbReference>
<comment type="caution">
    <text evidence="2">The sequence shown here is derived from an EMBL/GenBank/DDBJ whole genome shotgun (WGS) entry which is preliminary data.</text>
</comment>
<keyword evidence="3" id="KW-1185">Reference proteome</keyword>
<feature type="transmembrane region" description="Helical" evidence="1">
    <location>
        <begin position="204"/>
        <end position="224"/>
    </location>
</feature>
<proteinExistence type="predicted"/>
<feature type="transmembrane region" description="Helical" evidence="1">
    <location>
        <begin position="163"/>
        <end position="184"/>
    </location>
</feature>
<dbReference type="AlphaFoldDB" id="A0A841JXS3"/>
<keyword evidence="1" id="KW-0812">Transmembrane</keyword>
<feature type="transmembrane region" description="Helical" evidence="1">
    <location>
        <begin position="6"/>
        <end position="25"/>
    </location>
</feature>
<dbReference type="OrthoDB" id="116039at2"/>
<reference evidence="2 3" key="1">
    <citation type="submission" date="2020-08" db="EMBL/GenBank/DDBJ databases">
        <title>Genomic Encyclopedia of Type Strains, Phase IV (KMG-IV): sequencing the most valuable type-strain genomes for metagenomic binning, comparative biology and taxonomic classification.</title>
        <authorList>
            <person name="Goeker M."/>
        </authorList>
    </citation>
    <scope>NUCLEOTIDE SEQUENCE [LARGE SCALE GENOMIC DNA]</scope>
    <source>
        <strain evidence="2 3">DSM 103733</strain>
    </source>
</reference>
<feature type="transmembrane region" description="Helical" evidence="1">
    <location>
        <begin position="37"/>
        <end position="64"/>
    </location>
</feature>
<dbReference type="RefSeq" id="WP_050058378.1">
    <property type="nucleotide sequence ID" value="NZ_JACHEK010000009.1"/>
</dbReference>